<dbReference type="AlphaFoldDB" id="A0A4R5D9C6"/>
<dbReference type="OrthoDB" id="9812701at2"/>
<name>A0A4R5D9C6_9ACTN</name>
<comment type="caution">
    <text evidence="10">The sequence shown here is derived from an EMBL/GenBank/DDBJ whole genome shotgun (WGS) entry which is preliminary data.</text>
</comment>
<evidence type="ECO:0000313" key="11">
    <source>
        <dbReference type="Proteomes" id="UP000294739"/>
    </source>
</evidence>
<feature type="transmembrane region" description="Helical" evidence="7">
    <location>
        <begin position="98"/>
        <end position="121"/>
    </location>
</feature>
<dbReference type="GO" id="GO:0055085">
    <property type="term" value="P:transmembrane transport"/>
    <property type="evidence" value="ECO:0007669"/>
    <property type="project" value="InterPro"/>
</dbReference>
<dbReference type="Pfam" id="PF12911">
    <property type="entry name" value="OppC_N"/>
    <property type="match status" value="1"/>
</dbReference>
<feature type="transmembrane region" description="Helical" evidence="7">
    <location>
        <begin position="159"/>
        <end position="176"/>
    </location>
</feature>
<dbReference type="InterPro" id="IPR025966">
    <property type="entry name" value="OppC_N"/>
</dbReference>
<comment type="similarity">
    <text evidence="7">Belongs to the binding-protein-dependent transport system permease family.</text>
</comment>
<dbReference type="Pfam" id="PF00528">
    <property type="entry name" value="BPD_transp_1"/>
    <property type="match status" value="1"/>
</dbReference>
<gene>
    <name evidence="10" type="ORF">E1269_17270</name>
</gene>
<accession>A0A4R5D9C6</accession>
<sequence>MVSEVDATLTGPPNGQRPEPVSGTWRRFLRHPMALVGLAVIAALVAFSFLGPLVYRTDQVHADLAQSMLPPSADHPLGTTDAGYDVLGRLMVGGQASLAVGFAAALLSVIFGTLYGAVAGYLGGVVDDVMMRVVDAVLSIPPIFVLILLSAIFHPDPTVMIFIIAAFSWLGVARLVRGETLTLRTREFVQQVKMIGGGPVRCVVRHIVPNAVGTIVVKATFEVADSILVLAGLGFLGLGIQPPDTDWGGMLSNGLAYLQNGAWWLIYPPGIAIMLTVVAFNFVGDSLRDTFETRLLRR</sequence>
<evidence type="ECO:0000256" key="1">
    <source>
        <dbReference type="ARBA" id="ARBA00004651"/>
    </source>
</evidence>
<evidence type="ECO:0000256" key="3">
    <source>
        <dbReference type="ARBA" id="ARBA00022475"/>
    </source>
</evidence>
<feature type="region of interest" description="Disordered" evidence="8">
    <location>
        <begin position="1"/>
        <end position="21"/>
    </location>
</feature>
<keyword evidence="11" id="KW-1185">Reference proteome</keyword>
<keyword evidence="3" id="KW-1003">Cell membrane</keyword>
<dbReference type="InterPro" id="IPR000515">
    <property type="entry name" value="MetI-like"/>
</dbReference>
<evidence type="ECO:0000256" key="2">
    <source>
        <dbReference type="ARBA" id="ARBA00022448"/>
    </source>
</evidence>
<reference evidence="10 11" key="1">
    <citation type="submission" date="2019-03" db="EMBL/GenBank/DDBJ databases">
        <title>Draft genome sequences of novel Actinobacteria.</title>
        <authorList>
            <person name="Sahin N."/>
            <person name="Ay H."/>
            <person name="Saygin H."/>
        </authorList>
    </citation>
    <scope>NUCLEOTIDE SEQUENCE [LARGE SCALE GENOMIC DNA]</scope>
    <source>
        <strain evidence="10 11">5K138</strain>
    </source>
</reference>
<dbReference type="EMBL" id="SMKZ01000024">
    <property type="protein sequence ID" value="TDE08510.1"/>
    <property type="molecule type" value="Genomic_DNA"/>
</dbReference>
<dbReference type="PROSITE" id="PS50928">
    <property type="entry name" value="ABC_TM1"/>
    <property type="match status" value="1"/>
</dbReference>
<feature type="transmembrane region" description="Helical" evidence="7">
    <location>
        <begin position="223"/>
        <end position="241"/>
    </location>
</feature>
<organism evidence="10 11">
    <name type="scientific">Jiangella asiatica</name>
    <dbReference type="NCBI Taxonomy" id="2530372"/>
    <lineage>
        <taxon>Bacteria</taxon>
        <taxon>Bacillati</taxon>
        <taxon>Actinomycetota</taxon>
        <taxon>Actinomycetes</taxon>
        <taxon>Jiangellales</taxon>
        <taxon>Jiangellaceae</taxon>
        <taxon>Jiangella</taxon>
    </lineage>
</organism>
<dbReference type="InterPro" id="IPR035906">
    <property type="entry name" value="MetI-like_sf"/>
</dbReference>
<dbReference type="CDD" id="cd06261">
    <property type="entry name" value="TM_PBP2"/>
    <property type="match status" value="1"/>
</dbReference>
<dbReference type="Gene3D" id="1.10.3720.10">
    <property type="entry name" value="MetI-like"/>
    <property type="match status" value="1"/>
</dbReference>
<dbReference type="Proteomes" id="UP000294739">
    <property type="component" value="Unassembled WGS sequence"/>
</dbReference>
<dbReference type="InParanoid" id="A0A4R5D9C6"/>
<proteinExistence type="inferred from homology"/>
<feature type="domain" description="ABC transmembrane type-1" evidence="9">
    <location>
        <begin position="94"/>
        <end position="284"/>
    </location>
</feature>
<evidence type="ECO:0000259" key="9">
    <source>
        <dbReference type="PROSITE" id="PS50928"/>
    </source>
</evidence>
<dbReference type="GO" id="GO:0005886">
    <property type="term" value="C:plasma membrane"/>
    <property type="evidence" value="ECO:0007669"/>
    <property type="project" value="UniProtKB-SubCell"/>
</dbReference>
<evidence type="ECO:0000313" key="10">
    <source>
        <dbReference type="EMBL" id="TDE08510.1"/>
    </source>
</evidence>
<evidence type="ECO:0000256" key="4">
    <source>
        <dbReference type="ARBA" id="ARBA00022692"/>
    </source>
</evidence>
<dbReference type="RefSeq" id="WP_131896839.1">
    <property type="nucleotide sequence ID" value="NZ_SMKZ01000024.1"/>
</dbReference>
<evidence type="ECO:0000256" key="7">
    <source>
        <dbReference type="RuleBase" id="RU363032"/>
    </source>
</evidence>
<evidence type="ECO:0000256" key="6">
    <source>
        <dbReference type="ARBA" id="ARBA00023136"/>
    </source>
</evidence>
<keyword evidence="6 7" id="KW-0472">Membrane</keyword>
<dbReference type="InterPro" id="IPR050366">
    <property type="entry name" value="BP-dependent_transpt_permease"/>
</dbReference>
<protein>
    <submittedName>
        <fullName evidence="10">ABC transporter permease</fullName>
    </submittedName>
</protein>
<keyword evidence="2 7" id="KW-0813">Transport</keyword>
<dbReference type="PANTHER" id="PTHR43386:SF1">
    <property type="entry name" value="D,D-DIPEPTIDE TRANSPORT SYSTEM PERMEASE PROTEIN DDPC-RELATED"/>
    <property type="match status" value="1"/>
</dbReference>
<evidence type="ECO:0000256" key="5">
    <source>
        <dbReference type="ARBA" id="ARBA00022989"/>
    </source>
</evidence>
<keyword evidence="4 7" id="KW-0812">Transmembrane</keyword>
<evidence type="ECO:0000256" key="8">
    <source>
        <dbReference type="SAM" id="MobiDB-lite"/>
    </source>
</evidence>
<comment type="subcellular location">
    <subcellularLocation>
        <location evidence="1 7">Cell membrane</location>
        <topology evidence="1 7">Multi-pass membrane protein</topology>
    </subcellularLocation>
</comment>
<feature type="transmembrane region" description="Helical" evidence="7">
    <location>
        <begin position="261"/>
        <end position="284"/>
    </location>
</feature>
<dbReference type="PANTHER" id="PTHR43386">
    <property type="entry name" value="OLIGOPEPTIDE TRANSPORT SYSTEM PERMEASE PROTEIN APPC"/>
    <property type="match status" value="1"/>
</dbReference>
<feature type="transmembrane region" description="Helical" evidence="7">
    <location>
        <begin position="133"/>
        <end position="153"/>
    </location>
</feature>
<keyword evidence="5 7" id="KW-1133">Transmembrane helix</keyword>
<dbReference type="SUPFAM" id="SSF161098">
    <property type="entry name" value="MetI-like"/>
    <property type="match status" value="1"/>
</dbReference>
<feature type="transmembrane region" description="Helical" evidence="7">
    <location>
        <begin position="34"/>
        <end position="55"/>
    </location>
</feature>